<dbReference type="InterPro" id="IPR052709">
    <property type="entry name" value="Transposase-MT_Hybrid"/>
</dbReference>
<dbReference type="EnsemblMetazoa" id="XM_044457348.1">
    <property type="protein sequence ID" value="XP_044313283.1"/>
    <property type="gene ID" value="LOC123037284"/>
</dbReference>
<dbReference type="InterPro" id="IPR036397">
    <property type="entry name" value="RNaseH_sf"/>
</dbReference>
<sequence>MVKPACGRPVTTNTGQIMENIELDRHVTSRDIAEKIGVSHQTILNHLKKAGYKKKLDAWVPHDLTLKKLVDIINACDMPLKRNELDPVLKPMVTGDEKWITYDNIKRKRRG</sequence>
<protein>
    <recommendedName>
        <fullName evidence="1">HTH bat-type domain-containing protein</fullName>
    </recommendedName>
</protein>
<reference evidence="3" key="1">
    <citation type="journal article" date="2021" name="Elife">
        <title>Highly contiguous assemblies of 101 drosophilid genomes.</title>
        <authorList>
            <person name="Kim B.Y."/>
            <person name="Wang J.R."/>
            <person name="Miller D.E."/>
            <person name="Barmina O."/>
            <person name="Delaney E."/>
            <person name="Thompson A."/>
            <person name="Comeault A.A."/>
            <person name="Peede D."/>
            <person name="D'Agostino E.R."/>
            <person name="Pelaez J."/>
            <person name="Aguilar J.M."/>
            <person name="Haji D."/>
            <person name="Matsunaga T."/>
            <person name="Armstrong E.E."/>
            <person name="Zych M."/>
            <person name="Ogawa Y."/>
            <person name="Stamenkovic-Radak M."/>
            <person name="Jelic M."/>
            <person name="Veselinovic M.S."/>
            <person name="Tanaskovic M."/>
            <person name="Eric P."/>
            <person name="Gao J.J."/>
            <person name="Katoh T.K."/>
            <person name="Toda M.J."/>
            <person name="Watabe H."/>
            <person name="Watada M."/>
            <person name="Davis J.S."/>
            <person name="Moyle L.C."/>
            <person name="Manoli G."/>
            <person name="Bertolini E."/>
            <person name="Kostal V."/>
            <person name="Hawley R.S."/>
            <person name="Takahashi A."/>
            <person name="Jones C.D."/>
            <person name="Price D.K."/>
            <person name="Whiteman N."/>
            <person name="Kopp A."/>
            <person name="Matute D.R."/>
            <person name="Petrov D.A."/>
        </authorList>
    </citation>
    <scope>NUCLEOTIDE SEQUENCE [LARGE SCALE GENOMIC DNA]</scope>
</reference>
<dbReference type="Pfam" id="PF04967">
    <property type="entry name" value="HTH_10"/>
    <property type="match status" value="1"/>
</dbReference>
<dbReference type="InterPro" id="IPR007050">
    <property type="entry name" value="HTH_bacterioopsin"/>
</dbReference>
<name>A0ABM5J379_DRORH</name>
<dbReference type="PANTHER" id="PTHR46060">
    <property type="entry name" value="MARINER MOS1 TRANSPOSASE-LIKE PROTEIN"/>
    <property type="match status" value="1"/>
</dbReference>
<evidence type="ECO:0000313" key="2">
    <source>
        <dbReference type="EnsemblMetazoa" id="XP_044313283.1"/>
    </source>
</evidence>
<dbReference type="Gene3D" id="3.30.420.10">
    <property type="entry name" value="Ribonuclease H-like superfamily/Ribonuclease H"/>
    <property type="match status" value="1"/>
</dbReference>
<organism evidence="2 3">
    <name type="scientific">Drosophila rhopaloa</name>
    <name type="common">Fruit fly</name>
    <dbReference type="NCBI Taxonomy" id="1041015"/>
    <lineage>
        <taxon>Eukaryota</taxon>
        <taxon>Metazoa</taxon>
        <taxon>Ecdysozoa</taxon>
        <taxon>Arthropoda</taxon>
        <taxon>Hexapoda</taxon>
        <taxon>Insecta</taxon>
        <taxon>Pterygota</taxon>
        <taxon>Neoptera</taxon>
        <taxon>Endopterygota</taxon>
        <taxon>Diptera</taxon>
        <taxon>Brachycera</taxon>
        <taxon>Muscomorpha</taxon>
        <taxon>Ephydroidea</taxon>
        <taxon>Drosophilidae</taxon>
        <taxon>Drosophila</taxon>
        <taxon>Sophophora</taxon>
    </lineage>
</organism>
<accession>A0ABM5J379</accession>
<feature type="domain" description="HTH bat-type" evidence="1">
    <location>
        <begin position="24"/>
        <end position="50"/>
    </location>
</feature>
<dbReference type="GeneID" id="123037284"/>
<dbReference type="PANTHER" id="PTHR46060:SF2">
    <property type="entry name" value="HISTONE-LYSINE N-METHYLTRANSFERASE SETMAR"/>
    <property type="match status" value="1"/>
</dbReference>
<keyword evidence="3" id="KW-1185">Reference proteome</keyword>
<evidence type="ECO:0000259" key="1">
    <source>
        <dbReference type="Pfam" id="PF04967"/>
    </source>
</evidence>
<evidence type="ECO:0000313" key="3">
    <source>
        <dbReference type="Proteomes" id="UP001652680"/>
    </source>
</evidence>
<proteinExistence type="predicted"/>
<dbReference type="Proteomes" id="UP001652680">
    <property type="component" value="Unassembled WGS sequence"/>
</dbReference>
<reference evidence="2" key="2">
    <citation type="submission" date="2025-05" db="UniProtKB">
        <authorList>
            <consortium name="EnsemblMetazoa"/>
        </authorList>
    </citation>
    <scope>IDENTIFICATION</scope>
</reference>
<dbReference type="RefSeq" id="XP_044313283.1">
    <property type="nucleotide sequence ID" value="XM_044457348.1"/>
</dbReference>